<dbReference type="InterPro" id="IPR010314">
    <property type="entry name" value="E3_Ub_ligase_DUF913"/>
</dbReference>
<dbReference type="InterPro" id="IPR009060">
    <property type="entry name" value="UBA-like_sf"/>
</dbReference>
<gene>
    <name evidence="4" type="ORF">LSALG_LOCUS30856</name>
</gene>
<dbReference type="InterPro" id="IPR015940">
    <property type="entry name" value="UBA"/>
</dbReference>
<dbReference type="EMBL" id="OX465082">
    <property type="protein sequence ID" value="CAI9291737.1"/>
    <property type="molecule type" value="Genomic_DNA"/>
</dbReference>
<feature type="region of interest" description="Disordered" evidence="2">
    <location>
        <begin position="1606"/>
        <end position="1632"/>
    </location>
</feature>
<dbReference type="Proteomes" id="UP001177003">
    <property type="component" value="Chromosome 6"/>
</dbReference>
<evidence type="ECO:0000256" key="1">
    <source>
        <dbReference type="ARBA" id="ARBA00022679"/>
    </source>
</evidence>
<evidence type="ECO:0000313" key="4">
    <source>
        <dbReference type="EMBL" id="CAI9291737.1"/>
    </source>
</evidence>
<feature type="compositionally biased region" description="Acidic residues" evidence="2">
    <location>
        <begin position="1399"/>
        <end position="1409"/>
    </location>
</feature>
<feature type="compositionally biased region" description="Polar residues" evidence="2">
    <location>
        <begin position="1950"/>
        <end position="1967"/>
    </location>
</feature>
<dbReference type="InterPro" id="IPR025527">
    <property type="entry name" value="HUWE1/Rev1_UBM"/>
</dbReference>
<feature type="compositionally biased region" description="Polar residues" evidence="2">
    <location>
        <begin position="1764"/>
        <end position="1787"/>
    </location>
</feature>
<protein>
    <recommendedName>
        <fullName evidence="3">UBA domain-containing protein</fullName>
    </recommendedName>
</protein>
<dbReference type="Gene3D" id="6.10.250.1630">
    <property type="match status" value="1"/>
</dbReference>
<reference evidence="4" key="1">
    <citation type="submission" date="2023-04" db="EMBL/GenBank/DDBJ databases">
        <authorList>
            <person name="Vijverberg K."/>
            <person name="Xiong W."/>
            <person name="Schranz E."/>
        </authorList>
    </citation>
    <scope>NUCLEOTIDE SEQUENCE</scope>
</reference>
<feature type="region of interest" description="Disordered" evidence="2">
    <location>
        <begin position="1354"/>
        <end position="1422"/>
    </location>
</feature>
<evidence type="ECO:0000259" key="3">
    <source>
        <dbReference type="PROSITE" id="PS50030"/>
    </source>
</evidence>
<feature type="compositionally biased region" description="Acidic residues" evidence="2">
    <location>
        <begin position="1447"/>
        <end position="1496"/>
    </location>
</feature>
<dbReference type="Pfam" id="PF14377">
    <property type="entry name" value="UBM"/>
    <property type="match status" value="3"/>
</dbReference>
<dbReference type="PROSITE" id="PS50030">
    <property type="entry name" value="UBA"/>
    <property type="match status" value="1"/>
</dbReference>
<feature type="compositionally biased region" description="Basic and acidic residues" evidence="2">
    <location>
        <begin position="1686"/>
        <end position="1699"/>
    </location>
</feature>
<organism evidence="4 5">
    <name type="scientific">Lactuca saligna</name>
    <name type="common">Willowleaf lettuce</name>
    <dbReference type="NCBI Taxonomy" id="75948"/>
    <lineage>
        <taxon>Eukaryota</taxon>
        <taxon>Viridiplantae</taxon>
        <taxon>Streptophyta</taxon>
        <taxon>Embryophyta</taxon>
        <taxon>Tracheophyta</taxon>
        <taxon>Spermatophyta</taxon>
        <taxon>Magnoliopsida</taxon>
        <taxon>eudicotyledons</taxon>
        <taxon>Gunneridae</taxon>
        <taxon>Pentapetalae</taxon>
        <taxon>asterids</taxon>
        <taxon>campanulids</taxon>
        <taxon>Asterales</taxon>
        <taxon>Asteraceae</taxon>
        <taxon>Cichorioideae</taxon>
        <taxon>Cichorieae</taxon>
        <taxon>Lactucinae</taxon>
        <taxon>Lactuca</taxon>
    </lineage>
</organism>
<dbReference type="GO" id="GO:0016740">
    <property type="term" value="F:transferase activity"/>
    <property type="evidence" value="ECO:0007669"/>
    <property type="project" value="UniProtKB-KW"/>
</dbReference>
<keyword evidence="1" id="KW-0808">Transferase</keyword>
<feature type="compositionally biased region" description="Basic and acidic residues" evidence="2">
    <location>
        <begin position="1497"/>
        <end position="1514"/>
    </location>
</feature>
<dbReference type="Pfam" id="PF22562">
    <property type="entry name" value="UBA_7"/>
    <property type="match status" value="1"/>
</dbReference>
<proteinExistence type="predicted"/>
<feature type="region of interest" description="Disordered" evidence="2">
    <location>
        <begin position="1446"/>
        <end position="1548"/>
    </location>
</feature>
<feature type="region of interest" description="Disordered" evidence="2">
    <location>
        <begin position="1676"/>
        <end position="1796"/>
    </location>
</feature>
<sequence>MVPTFLPLLEDMDPLHMHLVCLSVKTLQKLMDYSNSVVTLFRDLGGVDLLTIRLQTEVDRVIRSSHSATGDDGSMRIRECSHTTNTHQSANGVSLPATLVMIFQNVDKFGGDIYSSTVTVMCELIHKDPTCYPALDEAAICINAKGLEAVKETSALRFLVDVFTLKKYVLPMSDGIVPLANAFEELMRHVTSLKPTGVDLIIEIINKISTIEDSKSKGKGQFGEVNGSDVMDVDTEEKEKGVSDEQFIQLCIFHVMVLVHRTMENAENCRLFVELNGIEALLKLLLRPSITQSSEGMSIALHSTMVFKSFTQHHSASLARAFCSSLWDYLKTTLAGFKVVSGSFLLDPESTPDSRVFPSLFLVEFLLSLAASKDNKWVTALLQEFGNGSKDVLEDIGRVHREILWQIVLLEDAKIEIKDENVDGEESQPLETDEQRFNSFRQFLDPLMRRQMSGLSSESQFFDLINMYRDLTHSSGAGQRSHPTSQRSHPAGSSDMMRSLSSHITNLFQELGKAMLLPSRRRDDTVTVTPSSKSVASMIASISLDHLKFEDHVKSVASMSANCRYLGKVVEFIDGVLLDKPDSCNPIPLNCLYGVGVVQSVLTTFKATTELIFRTPMETDEGVLKQTDTEETVNGLLANYGRLMDHLVTSAFILSPSTKHLLTQPLVNGDILFPKDPEVFVKVLQSMILKVVLPLWTHPQFTDCNDDFVSTVISAIRHVFSGVEVKNSASRPSVPPNETTISMIVEMGFPRSRAEDALRQVGSNSVELATEWLFSHPEIVQEDDELAKALAMSLGNSSSVAVDTNQQQIEEVKRKLYIYLPLMTCCLLVKLCSGNDVMLLSLFHVLALLLNKDEDLREVASKSSLVKVASDLLSNWNSGIHENETLQVPKWVTAAFLCVDRLAQVDEKMNTDISELLKKEDVGNAMGIEEQKRLVEISCGYLKNQLPSETIHAVLQLCSTLTRSHSVAVGFLNVGGLPLLLSLPSGSLFVGFDNTAGSIIRHILEDPQTLQQAMESEIKQSVVTAASRQSNGRLTPRNFLMNLTSVISRDLVVFMQAAQSVCQIEMVGERPYVILLKDRDKDKSKEKEKEKEKEKTPVKIKIHRKPPQSFVNVIELLLASVITFTPPVKDDDSSLTDIDIDVALNKGKGKATSENNSQEYFASMAKAVFILKLLTEILLMYSPSVYVLLRRDNEVSSAQKGGVFHHILHQFLPYLKNNNNKEKKTDVDWRHKLAVKASQFLVASCVRSIEARKRIFVEINNVFVDFHNSSEVPQPPGQNIQAFVDLLNDVMAARSPTGSSISGEDSVTFIDVGLVKSLTQTLKVMDLDHVDLLKVAPVVVKVLEVVTKEHVNAAEGNYGKGDNAAKPPDHTEHEQTENENIASSVPTERIETYRGSEVVTDDMEHDQDIDGSFAPPNEDDYMHETSENNIRALENGFDYVGIRFEIQDDNQESNEDDDEDMLGDEGDEVDDDDDDDDDDDEDGEEDEDEDENNEDEEVHHLPHLDTDQDEHEHEVDEDDFDEDMIEEEEEDEDDDDDDDEDDDDGGVILGLGEEMNVLDQIEVFGRDHGLSNDALQVMPVEVFGSRRQGRTTSIYNLLRRTVGPSQHPLLLEPSSSHDGFADRNPESTSSRLESVFRSLRNGRHGHSHRLSMWAYNQQSGGTNSSVIPSGLEDLLVSQLSPPTPEKPPEVETNEPERTTDNNGVGDSIPPEDTGTENNESQRDICPSVEGVSQERSESGATLGESLQSLNVEIGSDDGGERQPRTNGNMTSLDSVTEVSENPIQKTEQQGDDARIDPAFLDALPDGLRAEVLSGRQGPVAQPVNTEPQNGNGNDNEIDPEFLTALPPDIRAEVLAQQQAQGAQRSHGLEGQPEEMDTVSIIATFPSETREEVLLTSSEAVLSNLTPALVAEANMLRERFVGRFNRTLFGMYPRSRRGEPSRRGEVAGSNGVATRRSTGTNIQTSATKTAPEFMCSC</sequence>
<feature type="region of interest" description="Disordered" evidence="2">
    <location>
        <begin position="1815"/>
        <end position="1839"/>
    </location>
</feature>
<name>A0AA35ZGV1_LACSI</name>
<feature type="compositionally biased region" description="Acidic residues" evidence="2">
    <location>
        <begin position="1515"/>
        <end position="1545"/>
    </location>
</feature>
<feature type="compositionally biased region" description="Basic and acidic residues" evidence="2">
    <location>
        <begin position="1367"/>
        <end position="1376"/>
    </location>
</feature>
<feature type="region of interest" description="Disordered" evidence="2">
    <location>
        <begin position="1934"/>
        <end position="1971"/>
    </location>
</feature>
<accession>A0AA35ZGV1</accession>
<dbReference type="CDD" id="cd14327">
    <property type="entry name" value="UBA_atUPL1_2_like"/>
    <property type="match status" value="1"/>
</dbReference>
<keyword evidence="5" id="KW-1185">Reference proteome</keyword>
<dbReference type="PROSITE" id="PS50330">
    <property type="entry name" value="UIM"/>
    <property type="match status" value="1"/>
</dbReference>
<dbReference type="InterPro" id="IPR003903">
    <property type="entry name" value="UIM_dom"/>
</dbReference>
<dbReference type="Pfam" id="PF06025">
    <property type="entry name" value="DUF913"/>
    <property type="match status" value="2"/>
</dbReference>
<feature type="compositionally biased region" description="Polar residues" evidence="2">
    <location>
        <begin position="473"/>
        <end position="488"/>
    </location>
</feature>
<dbReference type="SUPFAM" id="SSF46934">
    <property type="entry name" value="UBA-like"/>
    <property type="match status" value="1"/>
</dbReference>
<feature type="region of interest" description="Disordered" evidence="2">
    <location>
        <begin position="473"/>
        <end position="497"/>
    </location>
</feature>
<dbReference type="SMART" id="SM00165">
    <property type="entry name" value="UBA"/>
    <property type="match status" value="1"/>
</dbReference>
<evidence type="ECO:0000313" key="5">
    <source>
        <dbReference type="Proteomes" id="UP001177003"/>
    </source>
</evidence>
<feature type="compositionally biased region" description="Polar residues" evidence="2">
    <location>
        <begin position="1822"/>
        <end position="1834"/>
    </location>
</feature>
<dbReference type="Gene3D" id="1.10.8.10">
    <property type="entry name" value="DNA helicase RuvA subunit, C-terminal domain"/>
    <property type="match status" value="1"/>
</dbReference>
<feature type="domain" description="UBA" evidence="3">
    <location>
        <begin position="735"/>
        <end position="776"/>
    </location>
</feature>
<feature type="compositionally biased region" description="Basic and acidic residues" evidence="2">
    <location>
        <begin position="1935"/>
        <end position="1944"/>
    </location>
</feature>
<evidence type="ECO:0000256" key="2">
    <source>
        <dbReference type="SAM" id="MobiDB-lite"/>
    </source>
</evidence>